<dbReference type="RefSeq" id="XP_058984184.1">
    <property type="nucleotide sequence ID" value="XM_059128201.1"/>
</dbReference>
<dbReference type="Proteomes" id="UP001652621">
    <property type="component" value="Unplaced"/>
</dbReference>
<keyword evidence="2" id="KW-1185">Reference proteome</keyword>
<feature type="compositionally biased region" description="Basic and acidic residues" evidence="1">
    <location>
        <begin position="124"/>
        <end position="137"/>
    </location>
</feature>
<feature type="region of interest" description="Disordered" evidence="1">
    <location>
        <begin position="117"/>
        <end position="189"/>
    </location>
</feature>
<protein>
    <submittedName>
        <fullName evidence="3">Uncharacterized protein LOC101897765 isoform X2</fullName>
    </submittedName>
</protein>
<sequence>MIDVSADPNSEFVCTKLNITAQQNQVSPKLDLSETEDSNNSTVPVIKGRAEDRNNEKNKAMDDNEKDGVKTGPKIHGVRVTVDTGDGQTSKESKESVEITDLGKNKKRVGIHTDITFEITAGGDPHDNKTSREHDVDEKEDASVPIFKGRGGSNSHKNRKPTDPKSQWNPNFSAERRSYDNSGRGRYPDYQEYYPGNVPVYVGSSDGRGGGSSIYRSSDGWNSYIPRSAYWTTERSNYENYRPNDVSGYRVTPSWKPCYCVMNGNDYRRRRDSSQPHRHHHEVRDEVVVKPTSSLIEIVDGKLEKTFSKK</sequence>
<organism evidence="2 3">
    <name type="scientific">Musca domestica</name>
    <name type="common">House fly</name>
    <dbReference type="NCBI Taxonomy" id="7370"/>
    <lineage>
        <taxon>Eukaryota</taxon>
        <taxon>Metazoa</taxon>
        <taxon>Ecdysozoa</taxon>
        <taxon>Arthropoda</taxon>
        <taxon>Hexapoda</taxon>
        <taxon>Insecta</taxon>
        <taxon>Pterygota</taxon>
        <taxon>Neoptera</taxon>
        <taxon>Endopterygota</taxon>
        <taxon>Diptera</taxon>
        <taxon>Brachycera</taxon>
        <taxon>Muscomorpha</taxon>
        <taxon>Muscoidea</taxon>
        <taxon>Muscidae</taxon>
        <taxon>Musca</taxon>
    </lineage>
</organism>
<evidence type="ECO:0000313" key="3">
    <source>
        <dbReference type="RefSeq" id="XP_058984184.1"/>
    </source>
</evidence>
<accession>A0ABM3VEF2</accession>
<feature type="region of interest" description="Disordered" evidence="1">
    <location>
        <begin position="24"/>
        <end position="99"/>
    </location>
</feature>
<reference evidence="3" key="1">
    <citation type="submission" date="2025-08" db="UniProtKB">
        <authorList>
            <consortium name="RefSeq"/>
        </authorList>
    </citation>
    <scope>IDENTIFICATION</scope>
    <source>
        <strain evidence="3">Aabys</strain>
        <tissue evidence="3">Whole body</tissue>
    </source>
</reference>
<proteinExistence type="predicted"/>
<evidence type="ECO:0000313" key="2">
    <source>
        <dbReference type="Proteomes" id="UP001652621"/>
    </source>
</evidence>
<feature type="compositionally biased region" description="Basic and acidic residues" evidence="1">
    <location>
        <begin position="48"/>
        <end position="69"/>
    </location>
</feature>
<dbReference type="GeneID" id="101897765"/>
<name>A0ABM3VEF2_MUSDO</name>
<gene>
    <name evidence="3" type="primary">LOC101897765</name>
</gene>
<feature type="compositionally biased region" description="Basic and acidic residues" evidence="1">
    <location>
        <begin position="89"/>
        <end position="99"/>
    </location>
</feature>
<evidence type="ECO:0000256" key="1">
    <source>
        <dbReference type="SAM" id="MobiDB-lite"/>
    </source>
</evidence>